<name>A0ABU5I6R8_9HYPH</name>
<organism evidence="2 3">
    <name type="scientific">Fulvimarina uroteuthidis</name>
    <dbReference type="NCBI Taxonomy" id="3098149"/>
    <lineage>
        <taxon>Bacteria</taxon>
        <taxon>Pseudomonadati</taxon>
        <taxon>Pseudomonadota</taxon>
        <taxon>Alphaproteobacteria</taxon>
        <taxon>Hyphomicrobiales</taxon>
        <taxon>Aurantimonadaceae</taxon>
        <taxon>Fulvimarina</taxon>
    </lineage>
</organism>
<dbReference type="Proteomes" id="UP001294412">
    <property type="component" value="Unassembled WGS sequence"/>
</dbReference>
<reference evidence="2 3" key="1">
    <citation type="submission" date="2023-12" db="EMBL/GenBank/DDBJ databases">
        <title>Description of Novel Strain Fulvimarina sp. 2208YS6-2-32 isolated from Uroteuthis (Photololigo) edulis.</title>
        <authorList>
            <person name="Park J.-S."/>
        </authorList>
    </citation>
    <scope>NUCLEOTIDE SEQUENCE [LARGE SCALE GENOMIC DNA]</scope>
    <source>
        <strain evidence="2 3">2208YS6-2-32</strain>
    </source>
</reference>
<feature type="compositionally biased region" description="Basic and acidic residues" evidence="1">
    <location>
        <begin position="147"/>
        <end position="158"/>
    </location>
</feature>
<keyword evidence="3" id="KW-1185">Reference proteome</keyword>
<feature type="region of interest" description="Disordered" evidence="1">
    <location>
        <begin position="417"/>
        <end position="440"/>
    </location>
</feature>
<comment type="caution">
    <text evidence="2">The sequence shown here is derived from an EMBL/GenBank/DDBJ whole genome shotgun (WGS) entry which is preliminary data.</text>
</comment>
<feature type="compositionally biased region" description="Acidic residues" evidence="1">
    <location>
        <begin position="133"/>
        <end position="146"/>
    </location>
</feature>
<sequence length="541" mass="58653">MDVMLDIPWQVLQGYGRVYPKPKEIDKALAAERDAIEARLKELSDLEEPSEDDLAEQDQFTERLDETADEIASIEDVYSDEAKAIAGGIVTLDWAGELRFEAGLVRPEDIPNENTEAKLSAQNSASEAASDVQTDELDDVESDLDGEPSKRPTRTELRIEPPRSFVGRSPVAPTFEPSPGAAKLKEAGYSAALADDLRATRHQVLQAHLAADFETAFDLLLYSMCLDVFGIGYRARPIDVSLRPAMTQGSRDHLSGTKAERMLKKQKSELKLDWMTLPKPDDFAALCALSADEKQTLFAFASAHGLVQQLGLDHSADPVVEAAGQRMKVDVAAFWRPTASNYFGRMKKDVSLETIRAMIGEPFADRHTGDKKAFLAEVMEGAFSNEGATRAGLSPDIAAKTARWLPTGMAFAIETDGTGLEPVPSQADQDAPSPNEEDGARMCEPCLQDAAPSPAMPFTLVRCDHGPTIDAGASVDGRARIDVDNDVLVGEHPTKPHQRNGDNPGAVETHADLEVCDDSPDDGVDEETALPAFLRDIGRAA</sequence>
<gene>
    <name evidence="2" type="ORF">U0C82_17345</name>
</gene>
<accession>A0ABU5I6R8</accession>
<evidence type="ECO:0008006" key="4">
    <source>
        <dbReference type="Google" id="ProtNLM"/>
    </source>
</evidence>
<evidence type="ECO:0000256" key="1">
    <source>
        <dbReference type="SAM" id="MobiDB-lite"/>
    </source>
</evidence>
<proteinExistence type="predicted"/>
<feature type="region of interest" description="Disordered" evidence="1">
    <location>
        <begin position="118"/>
        <end position="158"/>
    </location>
</feature>
<evidence type="ECO:0000313" key="3">
    <source>
        <dbReference type="Proteomes" id="UP001294412"/>
    </source>
</evidence>
<dbReference type="EMBL" id="JAXLPB010000007">
    <property type="protein sequence ID" value="MDY8110906.1"/>
    <property type="molecule type" value="Genomic_DNA"/>
</dbReference>
<evidence type="ECO:0000313" key="2">
    <source>
        <dbReference type="EMBL" id="MDY8110906.1"/>
    </source>
</evidence>
<protein>
    <recommendedName>
        <fullName evidence="4">Chromosome partitioning protein ParB</fullName>
    </recommendedName>
</protein>